<protein>
    <recommendedName>
        <fullName evidence="6">Breast and ovarian cancer susceptibility 2</fullName>
    </recommendedName>
</protein>
<reference evidence="4" key="1">
    <citation type="submission" date="2025-08" db="UniProtKB">
        <authorList>
            <consortium name="Ensembl"/>
        </authorList>
    </citation>
    <scope>IDENTIFICATION</scope>
</reference>
<dbReference type="InterPro" id="IPR015525">
    <property type="entry name" value="BRCA2"/>
</dbReference>
<proteinExistence type="predicted"/>
<keyword evidence="3" id="KW-0234">DNA repair</keyword>
<evidence type="ECO:0000313" key="5">
    <source>
        <dbReference type="Proteomes" id="UP000694428"/>
    </source>
</evidence>
<dbReference type="GO" id="GO:0006355">
    <property type="term" value="P:regulation of DNA-templated transcription"/>
    <property type="evidence" value="ECO:0007669"/>
    <property type="project" value="TreeGrafter"/>
</dbReference>
<dbReference type="InterPro" id="IPR002093">
    <property type="entry name" value="BRCA2_repeat"/>
</dbReference>
<dbReference type="GO" id="GO:0005634">
    <property type="term" value="C:nucleus"/>
    <property type="evidence" value="ECO:0007669"/>
    <property type="project" value="TreeGrafter"/>
</dbReference>
<keyword evidence="1" id="KW-0677">Repeat</keyword>
<evidence type="ECO:0000256" key="3">
    <source>
        <dbReference type="ARBA" id="ARBA00023204"/>
    </source>
</evidence>
<dbReference type="PANTHER" id="PTHR11289">
    <property type="entry name" value="BREAST CANCER TYPE 2 SUSCEPTIBILITY PROTEIN BRCA2"/>
    <property type="match status" value="1"/>
</dbReference>
<dbReference type="Proteomes" id="UP000694428">
    <property type="component" value="Unplaced"/>
</dbReference>
<name>A0A8C9G3T1_PAVCR</name>
<dbReference type="GO" id="GO:0000724">
    <property type="term" value="P:double-strand break repair via homologous recombination"/>
    <property type="evidence" value="ECO:0007669"/>
    <property type="project" value="InterPro"/>
</dbReference>
<dbReference type="Ensembl" id="ENSPSTT00000024796.1">
    <property type="protein sequence ID" value="ENSPSTP00000023568.1"/>
    <property type="gene ID" value="ENSPSTG00000017355.1"/>
</dbReference>
<dbReference type="AlphaFoldDB" id="A0A8C9G3T1"/>
<organism evidence="4 5">
    <name type="scientific">Pavo cristatus</name>
    <name type="common">Indian peafowl</name>
    <name type="synonym">Blue peafowl</name>
    <dbReference type="NCBI Taxonomy" id="9049"/>
    <lineage>
        <taxon>Eukaryota</taxon>
        <taxon>Metazoa</taxon>
        <taxon>Chordata</taxon>
        <taxon>Craniata</taxon>
        <taxon>Vertebrata</taxon>
        <taxon>Euteleostomi</taxon>
        <taxon>Archelosauria</taxon>
        <taxon>Archosauria</taxon>
        <taxon>Dinosauria</taxon>
        <taxon>Saurischia</taxon>
        <taxon>Theropoda</taxon>
        <taxon>Coelurosauria</taxon>
        <taxon>Aves</taxon>
        <taxon>Neognathae</taxon>
        <taxon>Galloanserae</taxon>
        <taxon>Galliformes</taxon>
        <taxon>Phasianidae</taxon>
        <taxon>Phasianinae</taxon>
        <taxon>Pavo</taxon>
    </lineage>
</organism>
<evidence type="ECO:0008006" key="6">
    <source>
        <dbReference type="Google" id="ProtNLM"/>
    </source>
</evidence>
<keyword evidence="5" id="KW-1185">Reference proteome</keyword>
<evidence type="ECO:0000256" key="2">
    <source>
        <dbReference type="ARBA" id="ARBA00022763"/>
    </source>
</evidence>
<evidence type="ECO:0000256" key="1">
    <source>
        <dbReference type="ARBA" id="ARBA00022737"/>
    </source>
</evidence>
<accession>A0A8C9G3T1</accession>
<dbReference type="Pfam" id="PF00634">
    <property type="entry name" value="BRCA2"/>
    <property type="match status" value="2"/>
</dbReference>
<dbReference type="PROSITE" id="PS50138">
    <property type="entry name" value="BRCA2_REPEAT"/>
    <property type="match status" value="2"/>
</dbReference>
<dbReference type="PANTHER" id="PTHR11289:SF0">
    <property type="entry name" value="BREAST CANCER TYPE 2 SUSCEPTIBILITY PROTEIN"/>
    <property type="match status" value="1"/>
</dbReference>
<keyword evidence="2" id="KW-0227">DNA damage</keyword>
<evidence type="ECO:0000313" key="4">
    <source>
        <dbReference type="Ensembl" id="ENSPSTP00000023568.1"/>
    </source>
</evidence>
<reference evidence="4" key="2">
    <citation type="submission" date="2025-09" db="UniProtKB">
        <authorList>
            <consortium name="Ensembl"/>
        </authorList>
    </citation>
    <scope>IDENTIFICATION</scope>
</reference>
<sequence length="421" mass="46595">MFRTDCDEYVKSEIETKSGTNQTEIARNSSFNIHSGGPGFATFLDATKSEMNLAASHFINGNGNLTENDHQGANTFADADSVPDSQMQCFEQKSKLLGHLPVPDEQIEQSRSSGNLGFFSTASGKPVQLSEESLKKARQLFSEMEGSHSSGLQGALLLEDVEKSRNHDEIFPRERQLALPRGKENYSTDNISSPALGFSTASGKQVTISESAYRKAKAILKEADDFLSSELGVTDELREIKESGQHAEYLTGKVISESKTEKSCSEELDLKSIRPEEMKSFPSTHHVKITESVPHSKRNSQSAPFKNSFEQEETRLFRKGELNLGMKTESESDLCSATSKAEINIFQTPKGYLKTEAVESAKAFMEDDLSYSGVQVKSAQSFIGKMSDNFQNKPFGKRHLEEKDSLGRSFNLMLGVTFKIL</sequence>